<dbReference type="AlphaFoldDB" id="A0AAD1IVS6"/>
<gene>
    <name evidence="2" type="ORF">MLIT_42700</name>
</gene>
<dbReference type="InterPro" id="IPR036390">
    <property type="entry name" value="WH_DNA-bd_sf"/>
</dbReference>
<evidence type="ECO:0000313" key="2">
    <source>
        <dbReference type="EMBL" id="BBY18678.1"/>
    </source>
</evidence>
<dbReference type="GO" id="GO:0006950">
    <property type="term" value="P:response to stress"/>
    <property type="evidence" value="ECO:0007669"/>
    <property type="project" value="TreeGrafter"/>
</dbReference>
<dbReference type="InterPro" id="IPR000835">
    <property type="entry name" value="HTH_MarR-typ"/>
</dbReference>
<dbReference type="SUPFAM" id="SSF46785">
    <property type="entry name" value="Winged helix' DNA-binding domain"/>
    <property type="match status" value="1"/>
</dbReference>
<reference evidence="2 3" key="1">
    <citation type="journal article" date="2019" name="Emerg. Microbes Infect.">
        <title>Comprehensive subspecies identification of 175 nontuberculous mycobacteria species based on 7547 genomic profiles.</title>
        <authorList>
            <person name="Matsumoto Y."/>
            <person name="Kinjo T."/>
            <person name="Motooka D."/>
            <person name="Nabeya D."/>
            <person name="Jung N."/>
            <person name="Uechi K."/>
            <person name="Horii T."/>
            <person name="Iida T."/>
            <person name="Fujita J."/>
            <person name="Nakamura S."/>
        </authorList>
    </citation>
    <scope>NUCLEOTIDE SEQUENCE [LARGE SCALE GENOMIC DNA]</scope>
    <source>
        <strain evidence="2 3">JCM 17423</strain>
    </source>
</reference>
<dbReference type="Pfam" id="PF12802">
    <property type="entry name" value="MarR_2"/>
    <property type="match status" value="1"/>
</dbReference>
<dbReference type="GO" id="GO:0003700">
    <property type="term" value="F:DNA-binding transcription factor activity"/>
    <property type="evidence" value="ECO:0007669"/>
    <property type="project" value="InterPro"/>
</dbReference>
<dbReference type="SMART" id="SM00347">
    <property type="entry name" value="HTH_MARR"/>
    <property type="match status" value="1"/>
</dbReference>
<dbReference type="InterPro" id="IPR039422">
    <property type="entry name" value="MarR/SlyA-like"/>
</dbReference>
<dbReference type="Gene3D" id="1.10.10.10">
    <property type="entry name" value="Winged helix-like DNA-binding domain superfamily/Winged helix DNA-binding domain"/>
    <property type="match status" value="1"/>
</dbReference>
<dbReference type="EMBL" id="AP022586">
    <property type="protein sequence ID" value="BBY18678.1"/>
    <property type="molecule type" value="Genomic_DNA"/>
</dbReference>
<dbReference type="PANTHER" id="PTHR33164:SF99">
    <property type="entry name" value="MARR FAMILY REGULATORY PROTEIN"/>
    <property type="match status" value="1"/>
</dbReference>
<evidence type="ECO:0000313" key="3">
    <source>
        <dbReference type="Proteomes" id="UP000466607"/>
    </source>
</evidence>
<dbReference type="PROSITE" id="PS50995">
    <property type="entry name" value="HTH_MARR_2"/>
    <property type="match status" value="1"/>
</dbReference>
<accession>A0AAD1IVS6</accession>
<dbReference type="RefSeq" id="WP_134058991.1">
    <property type="nucleotide sequence ID" value="NZ_AP022586.1"/>
</dbReference>
<feature type="domain" description="HTH marR-type" evidence="1">
    <location>
        <begin position="1"/>
        <end position="148"/>
    </location>
</feature>
<keyword evidence="3" id="KW-1185">Reference proteome</keyword>
<protein>
    <submittedName>
        <fullName evidence="2">MarR family transcriptional regulator</fullName>
    </submittedName>
</protein>
<evidence type="ECO:0000259" key="1">
    <source>
        <dbReference type="PROSITE" id="PS50995"/>
    </source>
</evidence>
<organism evidence="2 3">
    <name type="scientific">Mycolicibacterium litorale</name>
    <dbReference type="NCBI Taxonomy" id="758802"/>
    <lineage>
        <taxon>Bacteria</taxon>
        <taxon>Bacillati</taxon>
        <taxon>Actinomycetota</taxon>
        <taxon>Actinomycetes</taxon>
        <taxon>Mycobacteriales</taxon>
        <taxon>Mycobacteriaceae</taxon>
        <taxon>Mycolicibacterium</taxon>
    </lineage>
</organism>
<proteinExistence type="predicted"/>
<name>A0AAD1IVS6_9MYCO</name>
<dbReference type="Proteomes" id="UP000466607">
    <property type="component" value="Chromosome"/>
</dbReference>
<dbReference type="PANTHER" id="PTHR33164">
    <property type="entry name" value="TRANSCRIPTIONAL REGULATOR, MARR FAMILY"/>
    <property type="match status" value="1"/>
</dbReference>
<sequence>MAEQGRLTPDELAAWRSFVDMHHLLERHLGRYLQRDFGLSDSDFEVLVELSEAPGGRMRAYELGQATMWEKSRLSHHLSRMEKRGLVRREADPDAGARYPCVAITPTGQAAIESSAPANAARVRKLFIDVLGPDRLAVFHQASDEVIAAIKEHRQEER</sequence>
<dbReference type="InterPro" id="IPR036388">
    <property type="entry name" value="WH-like_DNA-bd_sf"/>
</dbReference>